<evidence type="ECO:0000313" key="7">
    <source>
        <dbReference type="Proteomes" id="UP000288216"/>
    </source>
</evidence>
<sequence length="310" mass="34903">SASMVLLNSPRRASSALSLQGDGSRGLRLASYSPASMSHVGRIGTGVNINQQDELQGLNKRLANYLSKVKTLEIANKELEIKIKNCMAKRGNDIRDWSSYEKPVMNVCKQVQETNMDNAGLTLQLDNCELASDDFKVKWQSESDLRQSVDQDLNGLRKILDDTNVGRMQLESQIEAMNEELSYLRKNHLEINSLEDTLEDNEERTAAELQTLNLNILNLEQQLADLHTKQNAQNVEYQILLNTKMRLQAEINTYRGLLEAEGSSQSEQQSNRTHVSTIGDKKAKKVIIISQKIVNGKMISEKHESEEMLG</sequence>
<gene>
    <name evidence="6" type="ORF">scyTo_0021498</name>
</gene>
<dbReference type="SUPFAM" id="SSF64593">
    <property type="entry name" value="Intermediate filament protein, coiled coil region"/>
    <property type="match status" value="2"/>
</dbReference>
<feature type="coiled-coil region" evidence="4">
    <location>
        <begin position="160"/>
        <end position="229"/>
    </location>
</feature>
<reference evidence="6 7" key="1">
    <citation type="journal article" date="2018" name="Nat. Ecol. Evol.">
        <title>Shark genomes provide insights into elasmobranch evolution and the origin of vertebrates.</title>
        <authorList>
            <person name="Hara Y"/>
            <person name="Yamaguchi K"/>
            <person name="Onimaru K"/>
            <person name="Kadota M"/>
            <person name="Koyanagi M"/>
            <person name="Keeley SD"/>
            <person name="Tatsumi K"/>
            <person name="Tanaka K"/>
            <person name="Motone F"/>
            <person name="Kageyama Y"/>
            <person name="Nozu R"/>
            <person name="Adachi N"/>
            <person name="Nishimura O"/>
            <person name="Nakagawa R"/>
            <person name="Tanegashima C"/>
            <person name="Kiyatake I"/>
            <person name="Matsumoto R"/>
            <person name="Murakumo K"/>
            <person name="Nishida K"/>
            <person name="Terakita A"/>
            <person name="Kuratani S"/>
            <person name="Sato K"/>
            <person name="Hyodo S Kuraku.S."/>
        </authorList>
    </citation>
    <scope>NUCLEOTIDE SEQUENCE [LARGE SCALE GENOMIC DNA]</scope>
</reference>
<dbReference type="PROSITE" id="PS51842">
    <property type="entry name" value="IF_ROD_2"/>
    <property type="match status" value="1"/>
</dbReference>
<comment type="similarity">
    <text evidence="3">Belongs to the intermediate filament family.</text>
</comment>
<accession>A0A401Q9B7</accession>
<dbReference type="PROSITE" id="PS00226">
    <property type="entry name" value="IF_ROD_1"/>
    <property type="match status" value="1"/>
</dbReference>
<name>A0A401Q9B7_SCYTO</name>
<protein>
    <recommendedName>
        <fullName evidence="5">IF rod domain-containing protein</fullName>
    </recommendedName>
</protein>
<evidence type="ECO:0000256" key="1">
    <source>
        <dbReference type="ARBA" id="ARBA00022754"/>
    </source>
</evidence>
<feature type="coiled-coil region" evidence="4">
    <location>
        <begin position="48"/>
        <end position="89"/>
    </location>
</feature>
<comment type="caution">
    <text evidence="6">The sequence shown here is derived from an EMBL/GenBank/DDBJ whole genome shotgun (WGS) entry which is preliminary data.</text>
</comment>
<organism evidence="6 7">
    <name type="scientific">Scyliorhinus torazame</name>
    <name type="common">Cloudy catshark</name>
    <name type="synonym">Catulus torazame</name>
    <dbReference type="NCBI Taxonomy" id="75743"/>
    <lineage>
        <taxon>Eukaryota</taxon>
        <taxon>Metazoa</taxon>
        <taxon>Chordata</taxon>
        <taxon>Craniata</taxon>
        <taxon>Vertebrata</taxon>
        <taxon>Chondrichthyes</taxon>
        <taxon>Elasmobranchii</taxon>
        <taxon>Galeomorphii</taxon>
        <taxon>Galeoidea</taxon>
        <taxon>Carcharhiniformes</taxon>
        <taxon>Scyliorhinidae</taxon>
        <taxon>Scyliorhinus</taxon>
    </lineage>
</organism>
<feature type="domain" description="IF rod" evidence="5">
    <location>
        <begin position="51"/>
        <end position="310"/>
    </location>
</feature>
<keyword evidence="7" id="KW-1185">Reference proteome</keyword>
<dbReference type="Pfam" id="PF00038">
    <property type="entry name" value="Filament"/>
    <property type="match status" value="2"/>
</dbReference>
<dbReference type="SMART" id="SM01391">
    <property type="entry name" value="Filament"/>
    <property type="match status" value="1"/>
</dbReference>
<evidence type="ECO:0000256" key="3">
    <source>
        <dbReference type="RuleBase" id="RU000685"/>
    </source>
</evidence>
<dbReference type="Gene3D" id="1.20.5.170">
    <property type="match status" value="1"/>
</dbReference>
<proteinExistence type="inferred from homology"/>
<dbReference type="STRING" id="75743.A0A401Q9B7"/>
<dbReference type="PANTHER" id="PTHR23239:SF358">
    <property type="entry name" value="KERATIN, TYPE I CYTOSKELETAL 18"/>
    <property type="match status" value="1"/>
</dbReference>
<dbReference type="OrthoDB" id="2441647at2759"/>
<dbReference type="AlphaFoldDB" id="A0A401Q9B7"/>
<evidence type="ECO:0000256" key="2">
    <source>
        <dbReference type="ARBA" id="ARBA00023054"/>
    </source>
</evidence>
<dbReference type="GO" id="GO:0005882">
    <property type="term" value="C:intermediate filament"/>
    <property type="evidence" value="ECO:0007669"/>
    <property type="project" value="UniProtKB-KW"/>
</dbReference>
<dbReference type="GO" id="GO:0005198">
    <property type="term" value="F:structural molecule activity"/>
    <property type="evidence" value="ECO:0007669"/>
    <property type="project" value="InterPro"/>
</dbReference>
<dbReference type="PRINTS" id="PR01248">
    <property type="entry name" value="TYPE1KERATIN"/>
</dbReference>
<dbReference type="Proteomes" id="UP000288216">
    <property type="component" value="Unassembled WGS sequence"/>
</dbReference>
<dbReference type="InterPro" id="IPR002957">
    <property type="entry name" value="Keratin_I"/>
</dbReference>
<dbReference type="InterPro" id="IPR018039">
    <property type="entry name" value="IF_conserved"/>
</dbReference>
<keyword evidence="1 3" id="KW-0403">Intermediate filament</keyword>
<dbReference type="OMA" id="EISSWNC"/>
<dbReference type="PANTHER" id="PTHR23239">
    <property type="entry name" value="INTERMEDIATE FILAMENT"/>
    <property type="match status" value="1"/>
</dbReference>
<dbReference type="EMBL" id="BFAA01019196">
    <property type="protein sequence ID" value="GCB81972.1"/>
    <property type="molecule type" value="Genomic_DNA"/>
</dbReference>
<evidence type="ECO:0000256" key="4">
    <source>
        <dbReference type="SAM" id="Coils"/>
    </source>
</evidence>
<evidence type="ECO:0000259" key="5">
    <source>
        <dbReference type="PROSITE" id="PS51842"/>
    </source>
</evidence>
<evidence type="ECO:0000313" key="6">
    <source>
        <dbReference type="EMBL" id="GCB81972.1"/>
    </source>
</evidence>
<keyword evidence="2 4" id="KW-0175">Coiled coil</keyword>
<dbReference type="InterPro" id="IPR039008">
    <property type="entry name" value="IF_rod_dom"/>
</dbReference>
<dbReference type="Gene3D" id="1.20.5.1160">
    <property type="entry name" value="Vasodilator-stimulated phosphoprotein"/>
    <property type="match status" value="1"/>
</dbReference>
<feature type="non-terminal residue" evidence="6">
    <location>
        <position position="1"/>
    </location>
</feature>